<evidence type="ECO:0000313" key="1">
    <source>
        <dbReference type="EMBL" id="EQB33007.1"/>
    </source>
</evidence>
<organism evidence="1 2">
    <name type="scientific">Sphingobium ummariense RL-3</name>
    <dbReference type="NCBI Taxonomy" id="1346791"/>
    <lineage>
        <taxon>Bacteria</taxon>
        <taxon>Pseudomonadati</taxon>
        <taxon>Pseudomonadota</taxon>
        <taxon>Alphaproteobacteria</taxon>
        <taxon>Sphingomonadales</taxon>
        <taxon>Sphingomonadaceae</taxon>
        <taxon>Sphingobium</taxon>
    </lineage>
</organism>
<dbReference type="EMBL" id="AUWY01000052">
    <property type="protein sequence ID" value="EQB33007.1"/>
    <property type="molecule type" value="Genomic_DNA"/>
</dbReference>
<reference evidence="1 2" key="1">
    <citation type="journal article" date="2013" name="Genome Announc.">
        <title>Draft Genome Sequence of Sphingobium ummariense Strain RL-3, a Hexachlorocyclohexane-Degrading Bacterium.</title>
        <authorList>
            <person name="Kohli P."/>
            <person name="Dua A."/>
            <person name="Sangwan N."/>
            <person name="Oldach P."/>
            <person name="Khurana J.P."/>
            <person name="Lal R."/>
        </authorList>
    </citation>
    <scope>NUCLEOTIDE SEQUENCE [LARGE SCALE GENOMIC DNA]</scope>
    <source>
        <strain evidence="1 2">RL-3</strain>
    </source>
</reference>
<proteinExistence type="predicted"/>
<dbReference type="AlphaFoldDB" id="T0J825"/>
<evidence type="ECO:0000313" key="2">
    <source>
        <dbReference type="Proteomes" id="UP000015523"/>
    </source>
</evidence>
<dbReference type="STRING" id="1346791.M529_06590"/>
<name>T0J825_9SPHN</name>
<comment type="caution">
    <text evidence="1">The sequence shown here is derived from an EMBL/GenBank/DDBJ whole genome shotgun (WGS) entry which is preliminary data.</text>
</comment>
<dbReference type="Proteomes" id="UP000015523">
    <property type="component" value="Unassembled WGS sequence"/>
</dbReference>
<keyword evidence="2" id="KW-1185">Reference proteome</keyword>
<gene>
    <name evidence="1" type="ORF">M529_06590</name>
</gene>
<sequence>MAGAIRHAADGIGCGERPRREILSVDKRNHCF</sequence>
<protein>
    <submittedName>
        <fullName evidence="1">Uncharacterized protein</fullName>
    </submittedName>
</protein>
<accession>T0J825</accession>